<dbReference type="GO" id="GO:0003676">
    <property type="term" value="F:nucleic acid binding"/>
    <property type="evidence" value="ECO:0007669"/>
    <property type="project" value="InterPro"/>
</dbReference>
<dbReference type="Gene3D" id="4.10.60.10">
    <property type="entry name" value="Zinc finger, CCHC-type"/>
    <property type="match status" value="1"/>
</dbReference>
<evidence type="ECO:0000313" key="5">
    <source>
        <dbReference type="Proteomes" id="UP000821866"/>
    </source>
</evidence>
<dbReference type="SUPFAM" id="SSF57756">
    <property type="entry name" value="Retrovirus zinc finger-like domains"/>
    <property type="match status" value="1"/>
</dbReference>
<keyword evidence="1" id="KW-0863">Zinc-finger</keyword>
<feature type="region of interest" description="Disordered" evidence="2">
    <location>
        <begin position="59"/>
        <end position="205"/>
    </location>
</feature>
<feature type="compositionally biased region" description="Polar residues" evidence="2">
    <location>
        <begin position="99"/>
        <end position="121"/>
    </location>
</feature>
<sequence>MQCLQCKGTGHVRRDCRVPRCSICQRFGHRDAQCVPSYAAVTSATTCDEIQEQTINAAKAEDAAEGTGDVASSLVERGPVSPEDYDTASEPEEKETAKADTSQENSTEDAQSQLVDMSTQAAGRRDKPAHRMTRGINTSAVVKRSLEQSAGTAHESKVEGPPAKATPARRSGLRARSCLPVDRPVGTPRDQQLTDAGPSDGLGDV</sequence>
<name>A0A9J6EU95_RHIMP</name>
<dbReference type="GO" id="GO:0008270">
    <property type="term" value="F:zinc ion binding"/>
    <property type="evidence" value="ECO:0007669"/>
    <property type="project" value="UniProtKB-KW"/>
</dbReference>
<evidence type="ECO:0000259" key="3">
    <source>
        <dbReference type="PROSITE" id="PS50158"/>
    </source>
</evidence>
<comment type="caution">
    <text evidence="4">The sequence shown here is derived from an EMBL/GenBank/DDBJ whole genome shotgun (WGS) entry which is preliminary data.</text>
</comment>
<dbReference type="PROSITE" id="PS50158">
    <property type="entry name" value="ZF_CCHC"/>
    <property type="match status" value="1"/>
</dbReference>
<dbReference type="EMBL" id="JABSTU010000002">
    <property type="protein sequence ID" value="KAH8037934.1"/>
    <property type="molecule type" value="Genomic_DNA"/>
</dbReference>
<evidence type="ECO:0000256" key="2">
    <source>
        <dbReference type="SAM" id="MobiDB-lite"/>
    </source>
</evidence>
<keyword evidence="1" id="KW-0862">Zinc</keyword>
<dbReference type="VEuPathDB" id="VectorBase:LOC119179439"/>
<accession>A0A9J6EU95</accession>
<reference evidence="4" key="2">
    <citation type="submission" date="2021-09" db="EMBL/GenBank/DDBJ databases">
        <authorList>
            <person name="Jia N."/>
            <person name="Wang J."/>
            <person name="Shi W."/>
            <person name="Du L."/>
            <person name="Sun Y."/>
            <person name="Zhan W."/>
            <person name="Jiang J."/>
            <person name="Wang Q."/>
            <person name="Zhang B."/>
            <person name="Ji P."/>
            <person name="Sakyi L.B."/>
            <person name="Cui X."/>
            <person name="Yuan T."/>
            <person name="Jiang B."/>
            <person name="Yang W."/>
            <person name="Lam T.T.-Y."/>
            <person name="Chang Q."/>
            <person name="Ding S."/>
            <person name="Wang X."/>
            <person name="Zhu J."/>
            <person name="Ruan X."/>
            <person name="Zhao L."/>
            <person name="Wei J."/>
            <person name="Que T."/>
            <person name="Du C."/>
            <person name="Cheng J."/>
            <person name="Dai P."/>
            <person name="Han X."/>
            <person name="Huang E."/>
            <person name="Gao Y."/>
            <person name="Liu J."/>
            <person name="Shao H."/>
            <person name="Ye R."/>
            <person name="Li L."/>
            <person name="Wei W."/>
            <person name="Wang X."/>
            <person name="Wang C."/>
            <person name="Huo Q."/>
            <person name="Li W."/>
            <person name="Guo W."/>
            <person name="Chen H."/>
            <person name="Chen S."/>
            <person name="Zhou L."/>
            <person name="Zhou L."/>
            <person name="Ni X."/>
            <person name="Tian J."/>
            <person name="Zhou Y."/>
            <person name="Sheng Y."/>
            <person name="Liu T."/>
            <person name="Pan Y."/>
            <person name="Xia L."/>
            <person name="Li J."/>
            <person name="Zhao F."/>
            <person name="Cao W."/>
        </authorList>
    </citation>
    <scope>NUCLEOTIDE SEQUENCE</scope>
    <source>
        <strain evidence="4">Rmic-2018</strain>
        <tissue evidence="4">Larvae</tissue>
    </source>
</reference>
<protein>
    <recommendedName>
        <fullName evidence="3">CCHC-type domain-containing protein</fullName>
    </recommendedName>
</protein>
<evidence type="ECO:0000313" key="4">
    <source>
        <dbReference type="EMBL" id="KAH8037934.1"/>
    </source>
</evidence>
<organism evidence="4 5">
    <name type="scientific">Rhipicephalus microplus</name>
    <name type="common">Cattle tick</name>
    <name type="synonym">Boophilus microplus</name>
    <dbReference type="NCBI Taxonomy" id="6941"/>
    <lineage>
        <taxon>Eukaryota</taxon>
        <taxon>Metazoa</taxon>
        <taxon>Ecdysozoa</taxon>
        <taxon>Arthropoda</taxon>
        <taxon>Chelicerata</taxon>
        <taxon>Arachnida</taxon>
        <taxon>Acari</taxon>
        <taxon>Parasitiformes</taxon>
        <taxon>Ixodida</taxon>
        <taxon>Ixodoidea</taxon>
        <taxon>Ixodidae</taxon>
        <taxon>Rhipicephalinae</taxon>
        <taxon>Rhipicephalus</taxon>
        <taxon>Boophilus</taxon>
    </lineage>
</organism>
<keyword evidence="1" id="KW-0479">Metal-binding</keyword>
<dbReference type="InterPro" id="IPR036875">
    <property type="entry name" value="Znf_CCHC_sf"/>
</dbReference>
<evidence type="ECO:0000256" key="1">
    <source>
        <dbReference type="PROSITE-ProRule" id="PRU00047"/>
    </source>
</evidence>
<dbReference type="InterPro" id="IPR001878">
    <property type="entry name" value="Znf_CCHC"/>
</dbReference>
<feature type="domain" description="CCHC-type" evidence="3">
    <location>
        <begin position="3"/>
        <end position="17"/>
    </location>
</feature>
<keyword evidence="5" id="KW-1185">Reference proteome</keyword>
<reference evidence="4" key="1">
    <citation type="journal article" date="2020" name="Cell">
        <title>Large-Scale Comparative Analyses of Tick Genomes Elucidate Their Genetic Diversity and Vector Capacities.</title>
        <authorList>
            <consortium name="Tick Genome and Microbiome Consortium (TIGMIC)"/>
            <person name="Jia N."/>
            <person name="Wang J."/>
            <person name="Shi W."/>
            <person name="Du L."/>
            <person name="Sun Y."/>
            <person name="Zhan W."/>
            <person name="Jiang J.F."/>
            <person name="Wang Q."/>
            <person name="Zhang B."/>
            <person name="Ji P."/>
            <person name="Bell-Sakyi L."/>
            <person name="Cui X.M."/>
            <person name="Yuan T.T."/>
            <person name="Jiang B.G."/>
            <person name="Yang W.F."/>
            <person name="Lam T.T."/>
            <person name="Chang Q.C."/>
            <person name="Ding S.J."/>
            <person name="Wang X.J."/>
            <person name="Zhu J.G."/>
            <person name="Ruan X.D."/>
            <person name="Zhao L."/>
            <person name="Wei J.T."/>
            <person name="Ye R.Z."/>
            <person name="Que T.C."/>
            <person name="Du C.H."/>
            <person name="Zhou Y.H."/>
            <person name="Cheng J.X."/>
            <person name="Dai P.F."/>
            <person name="Guo W.B."/>
            <person name="Han X.H."/>
            <person name="Huang E.J."/>
            <person name="Li L.F."/>
            <person name="Wei W."/>
            <person name="Gao Y.C."/>
            <person name="Liu J.Z."/>
            <person name="Shao H.Z."/>
            <person name="Wang X."/>
            <person name="Wang C.C."/>
            <person name="Yang T.C."/>
            <person name="Huo Q.B."/>
            <person name="Li W."/>
            <person name="Chen H.Y."/>
            <person name="Chen S.E."/>
            <person name="Zhou L.G."/>
            <person name="Ni X.B."/>
            <person name="Tian J.H."/>
            <person name="Sheng Y."/>
            <person name="Liu T."/>
            <person name="Pan Y.S."/>
            <person name="Xia L.Y."/>
            <person name="Li J."/>
            <person name="Zhao F."/>
            <person name="Cao W.C."/>
        </authorList>
    </citation>
    <scope>NUCLEOTIDE SEQUENCE</scope>
    <source>
        <strain evidence="4">Rmic-2018</strain>
    </source>
</reference>
<gene>
    <name evidence="4" type="ORF">HPB51_019243</name>
</gene>
<dbReference type="AlphaFoldDB" id="A0A9J6EU95"/>
<dbReference type="SMART" id="SM00343">
    <property type="entry name" value="ZnF_C2HC"/>
    <property type="match status" value="2"/>
</dbReference>
<proteinExistence type="predicted"/>
<feature type="compositionally biased region" description="Acidic residues" evidence="2">
    <location>
        <begin position="83"/>
        <end position="93"/>
    </location>
</feature>
<dbReference type="Proteomes" id="UP000821866">
    <property type="component" value="Chromosome 10"/>
</dbReference>